<proteinExistence type="inferred from homology"/>
<dbReference type="GO" id="GO:0097250">
    <property type="term" value="P:mitochondrial respirasome assembly"/>
    <property type="evidence" value="ECO:0007669"/>
    <property type="project" value="InterPro"/>
</dbReference>
<organism evidence="8 9">
    <name type="scientific">Clunio marinus</name>
    <dbReference type="NCBI Taxonomy" id="568069"/>
    <lineage>
        <taxon>Eukaryota</taxon>
        <taxon>Metazoa</taxon>
        <taxon>Ecdysozoa</taxon>
        <taxon>Arthropoda</taxon>
        <taxon>Hexapoda</taxon>
        <taxon>Insecta</taxon>
        <taxon>Pterygota</taxon>
        <taxon>Neoptera</taxon>
        <taxon>Endopterygota</taxon>
        <taxon>Diptera</taxon>
        <taxon>Nematocera</taxon>
        <taxon>Chironomoidea</taxon>
        <taxon>Chironomidae</taxon>
        <taxon>Clunio</taxon>
    </lineage>
</organism>
<dbReference type="GO" id="GO:0005739">
    <property type="term" value="C:mitochondrion"/>
    <property type="evidence" value="ECO:0007669"/>
    <property type="project" value="GOC"/>
</dbReference>
<accession>A0A1J1HSB5</accession>
<comment type="similarity">
    <text evidence="2">Belongs to the EMC6 family.</text>
</comment>
<evidence type="ECO:0000256" key="4">
    <source>
        <dbReference type="ARBA" id="ARBA00022824"/>
    </source>
</evidence>
<comment type="subcellular location">
    <subcellularLocation>
        <location evidence="1">Endoplasmic reticulum membrane</location>
        <topology evidence="1">Multi-pass membrane protein</topology>
    </subcellularLocation>
</comment>
<evidence type="ECO:0000256" key="3">
    <source>
        <dbReference type="ARBA" id="ARBA00022692"/>
    </source>
</evidence>
<dbReference type="InterPro" id="IPR029008">
    <property type="entry name" value="EMC6-like"/>
</dbReference>
<dbReference type="OrthoDB" id="286395at2759"/>
<name>A0A1J1HSB5_9DIPT</name>
<dbReference type="Proteomes" id="UP000183832">
    <property type="component" value="Unassembled WGS sequence"/>
</dbReference>
<keyword evidence="5 7" id="KW-1133">Transmembrane helix</keyword>
<dbReference type="Pfam" id="PF07019">
    <property type="entry name" value="EMC6"/>
    <property type="match status" value="1"/>
</dbReference>
<evidence type="ECO:0000256" key="7">
    <source>
        <dbReference type="SAM" id="Phobius"/>
    </source>
</evidence>
<sequence length="133" mass="15073">MVQKQSGTDKSSKVHSVSFSELIKLGFSKNAEWPDDEIFLDWIYWSRQVVGLLFGLIWGLIPLTGFIGLALFGICSCGYVYLYCSAFGVDDEAYGGIYEIIKEGFMTNFASFLVAWIITYSSVHWDELLVERL</sequence>
<evidence type="ECO:0000256" key="1">
    <source>
        <dbReference type="ARBA" id="ARBA00004477"/>
    </source>
</evidence>
<evidence type="ECO:0000313" key="9">
    <source>
        <dbReference type="Proteomes" id="UP000183832"/>
    </source>
</evidence>
<dbReference type="InterPro" id="IPR010742">
    <property type="entry name" value="RCAF1"/>
</dbReference>
<evidence type="ECO:0000256" key="2">
    <source>
        <dbReference type="ARBA" id="ARBA00009436"/>
    </source>
</evidence>
<reference evidence="8 9" key="1">
    <citation type="submission" date="2015-04" db="EMBL/GenBank/DDBJ databases">
        <authorList>
            <person name="Syromyatnikov M.Y."/>
            <person name="Popov V.N."/>
        </authorList>
    </citation>
    <scope>NUCLEOTIDE SEQUENCE [LARGE SCALE GENOMIC DNA]</scope>
</reference>
<evidence type="ECO:0000256" key="5">
    <source>
        <dbReference type="ARBA" id="ARBA00022989"/>
    </source>
</evidence>
<dbReference type="PANTHER" id="PTHR12906">
    <property type="entry name" value="PROTEIN C20ORF24 RAB5-INTERACTING PROTEIN"/>
    <property type="match status" value="1"/>
</dbReference>
<feature type="transmembrane region" description="Helical" evidence="7">
    <location>
        <begin position="105"/>
        <end position="123"/>
    </location>
</feature>
<keyword evidence="6 7" id="KW-0472">Membrane</keyword>
<gene>
    <name evidence="8" type="ORF">CLUMA_CG004657</name>
</gene>
<feature type="transmembrane region" description="Helical" evidence="7">
    <location>
        <begin position="56"/>
        <end position="84"/>
    </location>
</feature>
<keyword evidence="4" id="KW-0256">Endoplasmic reticulum</keyword>
<dbReference type="STRING" id="568069.A0A1J1HSB5"/>
<evidence type="ECO:0000313" key="8">
    <source>
        <dbReference type="EMBL" id="CRK90968.1"/>
    </source>
</evidence>
<keyword evidence="3 7" id="KW-0812">Transmembrane</keyword>
<keyword evidence="9" id="KW-1185">Reference proteome</keyword>
<evidence type="ECO:0000256" key="6">
    <source>
        <dbReference type="ARBA" id="ARBA00023136"/>
    </source>
</evidence>
<protein>
    <submittedName>
        <fullName evidence="8">CLUMA_CG004657, isoform A</fullName>
    </submittedName>
</protein>
<dbReference type="PANTHER" id="PTHR12906:SF0">
    <property type="entry name" value="GEL COMPLEX SUBUNIT OPTI"/>
    <property type="match status" value="1"/>
</dbReference>
<dbReference type="GO" id="GO:0005789">
    <property type="term" value="C:endoplasmic reticulum membrane"/>
    <property type="evidence" value="ECO:0007669"/>
    <property type="project" value="UniProtKB-SubCell"/>
</dbReference>
<dbReference type="AlphaFoldDB" id="A0A1J1HSB5"/>
<dbReference type="EMBL" id="CVRI01000020">
    <property type="protein sequence ID" value="CRK90968.1"/>
    <property type="molecule type" value="Genomic_DNA"/>
</dbReference>